<keyword evidence="4" id="KW-0804">Transcription</keyword>
<protein>
    <recommendedName>
        <fullName evidence="7">BlaI/MecI/CopY family transcriptional regulator</fullName>
    </recommendedName>
</protein>
<evidence type="ECO:0008006" key="7">
    <source>
        <dbReference type="Google" id="ProtNLM"/>
    </source>
</evidence>
<dbReference type="InterPro" id="IPR036390">
    <property type="entry name" value="WH_DNA-bd_sf"/>
</dbReference>
<dbReference type="Proteomes" id="UP000565078">
    <property type="component" value="Unassembled WGS sequence"/>
</dbReference>
<accession>A0A7J4IWR7</accession>
<organism evidence="5 6">
    <name type="scientific">Candidatus Iainarchaeum sp</name>
    <dbReference type="NCBI Taxonomy" id="3101447"/>
    <lineage>
        <taxon>Archaea</taxon>
        <taxon>Candidatus Iainarchaeota</taxon>
        <taxon>Candidatus Iainarchaeia</taxon>
        <taxon>Candidatus Iainarchaeales</taxon>
        <taxon>Candidatus Iainarchaeaceae</taxon>
        <taxon>Candidatus Iainarchaeum</taxon>
    </lineage>
</organism>
<comment type="caution">
    <text evidence="5">The sequence shown here is derived from an EMBL/GenBank/DDBJ whole genome shotgun (WGS) entry which is preliminary data.</text>
</comment>
<dbReference type="InterPro" id="IPR036388">
    <property type="entry name" value="WH-like_DNA-bd_sf"/>
</dbReference>
<dbReference type="GO" id="GO:0045892">
    <property type="term" value="P:negative regulation of DNA-templated transcription"/>
    <property type="evidence" value="ECO:0007669"/>
    <property type="project" value="InterPro"/>
</dbReference>
<evidence type="ECO:0000313" key="6">
    <source>
        <dbReference type="Proteomes" id="UP000565078"/>
    </source>
</evidence>
<dbReference type="AlphaFoldDB" id="A0A7J4IWR7"/>
<keyword evidence="3" id="KW-0238">DNA-binding</keyword>
<evidence type="ECO:0000256" key="3">
    <source>
        <dbReference type="ARBA" id="ARBA00023125"/>
    </source>
</evidence>
<evidence type="ECO:0000256" key="4">
    <source>
        <dbReference type="ARBA" id="ARBA00023163"/>
    </source>
</evidence>
<comment type="similarity">
    <text evidence="1">Belongs to the BlaI transcriptional regulatory family.</text>
</comment>
<evidence type="ECO:0000256" key="1">
    <source>
        <dbReference type="ARBA" id="ARBA00011046"/>
    </source>
</evidence>
<dbReference type="InterPro" id="IPR005650">
    <property type="entry name" value="BlaI_family"/>
</dbReference>
<dbReference type="SUPFAM" id="SSF46785">
    <property type="entry name" value="Winged helix' DNA-binding domain"/>
    <property type="match status" value="1"/>
</dbReference>
<gene>
    <name evidence="5" type="ORF">HA254_01195</name>
</gene>
<proteinExistence type="inferred from homology"/>
<dbReference type="Gene3D" id="1.10.10.10">
    <property type="entry name" value="Winged helix-like DNA-binding domain superfamily/Winged helix DNA-binding domain"/>
    <property type="match status" value="1"/>
</dbReference>
<keyword evidence="2" id="KW-0805">Transcription regulation</keyword>
<evidence type="ECO:0000313" key="5">
    <source>
        <dbReference type="EMBL" id="HIH09264.1"/>
    </source>
</evidence>
<name>A0A7J4IWR7_9ARCH</name>
<dbReference type="GO" id="GO:0003677">
    <property type="term" value="F:DNA binding"/>
    <property type="evidence" value="ECO:0007669"/>
    <property type="project" value="UniProtKB-KW"/>
</dbReference>
<sequence length="120" mass="13636">MDVSKINFDKKGLNSIVGGLEADILECLWLGDSKRTCRQVYDFVKKRNKVAYTTVTVTMDRMFSRNLLEREIEKGKGGLKYIYGAKVTKEELANGISKKFVNFLKATFGEPSIAYLKKNI</sequence>
<dbReference type="EMBL" id="DUGC01000024">
    <property type="protein sequence ID" value="HIH09264.1"/>
    <property type="molecule type" value="Genomic_DNA"/>
</dbReference>
<reference evidence="6" key="1">
    <citation type="journal article" date="2020" name="bioRxiv">
        <title>A rank-normalized archaeal taxonomy based on genome phylogeny resolves widespread incomplete and uneven classifications.</title>
        <authorList>
            <person name="Rinke C."/>
            <person name="Chuvochina M."/>
            <person name="Mussig A.J."/>
            <person name="Chaumeil P.-A."/>
            <person name="Waite D.W."/>
            <person name="Whitman W.B."/>
            <person name="Parks D.H."/>
            <person name="Hugenholtz P."/>
        </authorList>
    </citation>
    <scope>NUCLEOTIDE SEQUENCE [LARGE SCALE GENOMIC DNA]</scope>
</reference>
<dbReference type="Pfam" id="PF03965">
    <property type="entry name" value="Penicillinase_R"/>
    <property type="match status" value="1"/>
</dbReference>
<evidence type="ECO:0000256" key="2">
    <source>
        <dbReference type="ARBA" id="ARBA00023015"/>
    </source>
</evidence>